<evidence type="ECO:0000256" key="1">
    <source>
        <dbReference type="SAM" id="MobiDB-lite"/>
    </source>
</evidence>
<dbReference type="PANTHER" id="PTHR35161:SF15">
    <property type="entry name" value="OS07G0690800 PROTEIN"/>
    <property type="match status" value="1"/>
</dbReference>
<evidence type="ECO:0000313" key="2">
    <source>
        <dbReference type="EMBL" id="KAK1626973.1"/>
    </source>
</evidence>
<dbReference type="PANTHER" id="PTHR35161">
    <property type="entry name" value="OS02G0303100 PROTEIN"/>
    <property type="match status" value="1"/>
</dbReference>
<name>A0AAD8VZ80_LOLMU</name>
<organism evidence="2 3">
    <name type="scientific">Lolium multiflorum</name>
    <name type="common">Italian ryegrass</name>
    <name type="synonym">Lolium perenne subsp. multiflorum</name>
    <dbReference type="NCBI Taxonomy" id="4521"/>
    <lineage>
        <taxon>Eukaryota</taxon>
        <taxon>Viridiplantae</taxon>
        <taxon>Streptophyta</taxon>
        <taxon>Embryophyta</taxon>
        <taxon>Tracheophyta</taxon>
        <taxon>Spermatophyta</taxon>
        <taxon>Magnoliopsida</taxon>
        <taxon>Liliopsida</taxon>
        <taxon>Poales</taxon>
        <taxon>Poaceae</taxon>
        <taxon>BOP clade</taxon>
        <taxon>Pooideae</taxon>
        <taxon>Poodae</taxon>
        <taxon>Poeae</taxon>
        <taxon>Poeae Chloroplast Group 2 (Poeae type)</taxon>
        <taxon>Loliodinae</taxon>
        <taxon>Loliinae</taxon>
        <taxon>Lolium</taxon>
    </lineage>
</organism>
<feature type="compositionally biased region" description="Polar residues" evidence="1">
    <location>
        <begin position="297"/>
        <end position="315"/>
    </location>
</feature>
<proteinExistence type="predicted"/>
<keyword evidence="3" id="KW-1185">Reference proteome</keyword>
<dbReference type="AlphaFoldDB" id="A0AAD8VZ80"/>
<dbReference type="EMBL" id="JAUUTY010000005">
    <property type="protein sequence ID" value="KAK1626973.1"/>
    <property type="molecule type" value="Genomic_DNA"/>
</dbReference>
<dbReference type="Proteomes" id="UP001231189">
    <property type="component" value="Unassembled WGS sequence"/>
</dbReference>
<sequence length="606" mass="68064">MDHPRIILYHFNCLKTFVGDLDIRMLMQFIDQICDPNNICSLSAADTLIVFETAAEVHGCKIVPHISRIVSTIIRIMSSVTGSLHSVGCSKVICAISRYSIDPLGTEQEKSGTISSLCSPLSGCLMSTNECVSTGSALCVTALIQSNNWQFASHELINDICLKVSGALEEVHCQTISHLDLVVALLKQNRLALEPYGRSLVRSGLSILGASTKEDNSQMIMSSIQMIHAIMKNSYLNIISSEISSIIKAMQQLQDCIPEIRTDACQVAEIATELCNQILMVGHASADISMHPCPNKQLMSTPEESPLAQSSSASRPKSERRCSLDSSDWISLRDYAIDNRETLVQKISTPGTDNGHTSETAENELKLVVRRSYHLLDNLHECGLTLNGNLSAKNILIDKYRNVKFDETAKEAVKKLEDEGGDAKDEDKHAFVHMIKREVFDMKPVPSDLGTWLFLVDSCDKSIEEALKYNINLMDEHQMSSTFTSLFDTLLEMEKNDSKAYDAVITELKENPCYANWQLFVNDTSGNRYLRDTFKYRILNKKKRYKNNPRGLLLMLRNSRQHSAKFKESEFARIVAEHFPKLLSDFQLAMHRQKCLQKLNLKYSMG</sequence>
<protein>
    <submittedName>
        <fullName evidence="2">Uncharacterized protein</fullName>
    </submittedName>
</protein>
<dbReference type="SUPFAM" id="SSF48371">
    <property type="entry name" value="ARM repeat"/>
    <property type="match status" value="1"/>
</dbReference>
<reference evidence="2" key="1">
    <citation type="submission" date="2023-07" db="EMBL/GenBank/DDBJ databases">
        <title>A chromosome-level genome assembly of Lolium multiflorum.</title>
        <authorList>
            <person name="Chen Y."/>
            <person name="Copetti D."/>
            <person name="Kolliker R."/>
            <person name="Studer B."/>
        </authorList>
    </citation>
    <scope>NUCLEOTIDE SEQUENCE</scope>
    <source>
        <strain evidence="2">02402/16</strain>
        <tissue evidence="2">Leaf</tissue>
    </source>
</reference>
<comment type="caution">
    <text evidence="2">The sequence shown here is derived from an EMBL/GenBank/DDBJ whole genome shotgun (WGS) entry which is preliminary data.</text>
</comment>
<evidence type="ECO:0000313" key="3">
    <source>
        <dbReference type="Proteomes" id="UP001231189"/>
    </source>
</evidence>
<feature type="region of interest" description="Disordered" evidence="1">
    <location>
        <begin position="292"/>
        <end position="320"/>
    </location>
</feature>
<gene>
    <name evidence="2" type="ORF">QYE76_001288</name>
</gene>
<accession>A0AAD8VZ80</accession>
<dbReference type="InterPro" id="IPR016024">
    <property type="entry name" value="ARM-type_fold"/>
</dbReference>